<feature type="signal peptide" evidence="1">
    <location>
        <begin position="1"/>
        <end position="16"/>
    </location>
</feature>
<name>A0A0G4GPX9_VITBC</name>
<proteinExistence type="predicted"/>
<evidence type="ECO:0000256" key="1">
    <source>
        <dbReference type="SAM" id="SignalP"/>
    </source>
</evidence>
<sequence length="177" mass="19560">MGGSHLLLISRVGCFSAIFTTPQKHQLGDCSRLLFFRAYDRFFRGCQTWPDDENTQSLPADIHRQSFVPVHVFVPSDAPPPLMPQQEPVAVQNAEGNGACLDKFGLCGEHWVSATKHSCPRLTQNCPTTTAARVASANRHQFGDTIDTNDKDANDGLLWSGLWASSSRAWTNRLSCQ</sequence>
<dbReference type="AlphaFoldDB" id="A0A0G4GPX9"/>
<keyword evidence="1" id="KW-0732">Signal</keyword>
<evidence type="ECO:0000313" key="3">
    <source>
        <dbReference type="Proteomes" id="UP000041254"/>
    </source>
</evidence>
<dbReference type="InParanoid" id="A0A0G4GPX9"/>
<dbReference type="EMBL" id="CDMY01000753">
    <property type="protein sequence ID" value="CEM32435.1"/>
    <property type="molecule type" value="Genomic_DNA"/>
</dbReference>
<gene>
    <name evidence="2" type="ORF">Vbra_23303</name>
</gene>
<evidence type="ECO:0000313" key="2">
    <source>
        <dbReference type="EMBL" id="CEM32435.1"/>
    </source>
</evidence>
<dbReference type="VEuPathDB" id="CryptoDB:Vbra_23303"/>
<reference evidence="2 3" key="1">
    <citation type="submission" date="2014-11" db="EMBL/GenBank/DDBJ databases">
        <authorList>
            <person name="Zhu J."/>
            <person name="Qi W."/>
            <person name="Song R."/>
        </authorList>
    </citation>
    <scope>NUCLEOTIDE SEQUENCE [LARGE SCALE GENOMIC DNA]</scope>
</reference>
<keyword evidence="3" id="KW-1185">Reference proteome</keyword>
<accession>A0A0G4GPX9</accession>
<protein>
    <submittedName>
        <fullName evidence="2">Uncharacterized protein</fullName>
    </submittedName>
</protein>
<organism evidence="2 3">
    <name type="scientific">Vitrella brassicaformis (strain CCMP3155)</name>
    <dbReference type="NCBI Taxonomy" id="1169540"/>
    <lineage>
        <taxon>Eukaryota</taxon>
        <taxon>Sar</taxon>
        <taxon>Alveolata</taxon>
        <taxon>Colpodellida</taxon>
        <taxon>Vitrellaceae</taxon>
        <taxon>Vitrella</taxon>
    </lineage>
</organism>
<feature type="chain" id="PRO_5005191004" evidence="1">
    <location>
        <begin position="17"/>
        <end position="177"/>
    </location>
</feature>
<dbReference type="Proteomes" id="UP000041254">
    <property type="component" value="Unassembled WGS sequence"/>
</dbReference>